<accession>A0A1I3YCD2</accession>
<evidence type="ECO:0000313" key="2">
    <source>
        <dbReference type="Proteomes" id="UP000198755"/>
    </source>
</evidence>
<reference evidence="1 2" key="1">
    <citation type="submission" date="2016-10" db="EMBL/GenBank/DDBJ databases">
        <authorList>
            <person name="de Groot N.N."/>
        </authorList>
    </citation>
    <scope>NUCLEOTIDE SEQUENCE [LARGE SCALE GENOMIC DNA]</scope>
    <source>
        <strain evidence="1 2">NE2</strain>
    </source>
</reference>
<dbReference type="AlphaFoldDB" id="A0A1I3YCD2"/>
<evidence type="ECO:0000313" key="1">
    <source>
        <dbReference type="EMBL" id="SFK28856.1"/>
    </source>
</evidence>
<dbReference type="STRING" id="1612308.SAMN05444581_105126"/>
<gene>
    <name evidence="1" type="ORF">SAMN05444581_105126</name>
</gene>
<sequence length="112" mass="12418">MDQVISVDRAWFKRNPNRNYRIRAPGEGEVETIMRSSHGDLGYELAAISGGLALPPSTGHSWRILVVSVSKDETLRMLVVRPDGAPDEPPELNFGFAAAIVFNRICIDRLRG</sequence>
<organism evidence="1 2">
    <name type="scientific">Methylocapsa palsarum</name>
    <dbReference type="NCBI Taxonomy" id="1612308"/>
    <lineage>
        <taxon>Bacteria</taxon>
        <taxon>Pseudomonadati</taxon>
        <taxon>Pseudomonadota</taxon>
        <taxon>Alphaproteobacteria</taxon>
        <taxon>Hyphomicrobiales</taxon>
        <taxon>Beijerinckiaceae</taxon>
        <taxon>Methylocapsa</taxon>
    </lineage>
</organism>
<keyword evidence="2" id="KW-1185">Reference proteome</keyword>
<name>A0A1I3YCD2_9HYPH</name>
<proteinExistence type="predicted"/>
<dbReference type="EMBL" id="FOSN01000005">
    <property type="protein sequence ID" value="SFK28856.1"/>
    <property type="molecule type" value="Genomic_DNA"/>
</dbReference>
<dbReference type="Proteomes" id="UP000198755">
    <property type="component" value="Unassembled WGS sequence"/>
</dbReference>
<protein>
    <submittedName>
        <fullName evidence="1">Uncharacterized protein</fullName>
    </submittedName>
</protein>